<keyword evidence="2" id="KW-1003">Cell membrane</keyword>
<dbReference type="PANTHER" id="PTHR47371">
    <property type="entry name" value="LIPOTEICHOIC ACID SYNTHASE"/>
    <property type="match status" value="1"/>
</dbReference>
<dbReference type="Gene3D" id="3.40.720.10">
    <property type="entry name" value="Alkaline Phosphatase, subunit A"/>
    <property type="match status" value="1"/>
</dbReference>
<feature type="transmembrane region" description="Helical" evidence="6">
    <location>
        <begin position="60"/>
        <end position="78"/>
    </location>
</feature>
<dbReference type="InterPro" id="IPR050448">
    <property type="entry name" value="OpgB/LTA_synthase_biosynth"/>
</dbReference>
<evidence type="ECO:0000256" key="6">
    <source>
        <dbReference type="SAM" id="Phobius"/>
    </source>
</evidence>
<evidence type="ECO:0000256" key="4">
    <source>
        <dbReference type="ARBA" id="ARBA00022989"/>
    </source>
</evidence>
<dbReference type="PATRIC" id="fig|1268236.3.peg.2109"/>
<dbReference type="RefSeq" id="WP_005900564.1">
    <property type="nucleotide sequence ID" value="NZ_AQGQ01000061.1"/>
</dbReference>
<accession>R1F5R7</accession>
<reference evidence="8 9" key="1">
    <citation type="journal article" date="2013" name="Genome Announc.">
        <title>Draft Genome Sequence of Aeromonas molluscorum Strain 848TT, Isolated from Bivalve Molluscs.</title>
        <authorList>
            <person name="Spataro N."/>
            <person name="Farfan M."/>
            <person name="Albarral V."/>
            <person name="Sanglas A."/>
            <person name="Loren J.G."/>
            <person name="Fuste M.C."/>
            <person name="Bosch E."/>
        </authorList>
    </citation>
    <scope>NUCLEOTIDE SEQUENCE [LARGE SCALE GENOMIC DNA]</scope>
    <source>
        <strain evidence="8 9">848</strain>
    </source>
</reference>
<protein>
    <submittedName>
        <fullName evidence="8">Sulfatase</fullName>
    </submittedName>
</protein>
<feature type="domain" description="Sulfatase N-terminal" evidence="7">
    <location>
        <begin position="276"/>
        <end position="514"/>
    </location>
</feature>
<dbReference type="EMBL" id="AQGQ01000061">
    <property type="protein sequence ID" value="EOD55117.1"/>
    <property type="molecule type" value="Genomic_DNA"/>
</dbReference>
<dbReference type="AlphaFoldDB" id="R1F5R7"/>
<evidence type="ECO:0000256" key="2">
    <source>
        <dbReference type="ARBA" id="ARBA00022475"/>
    </source>
</evidence>
<proteinExistence type="predicted"/>
<keyword evidence="5 6" id="KW-0472">Membrane</keyword>
<dbReference type="SUPFAM" id="SSF53649">
    <property type="entry name" value="Alkaline phosphatase-like"/>
    <property type="match status" value="1"/>
</dbReference>
<dbReference type="Proteomes" id="UP000013526">
    <property type="component" value="Unassembled WGS sequence"/>
</dbReference>
<comment type="caution">
    <text evidence="8">The sequence shown here is derived from an EMBL/GenBank/DDBJ whole genome shotgun (WGS) entry which is preliminary data.</text>
</comment>
<dbReference type="PANTHER" id="PTHR47371:SF3">
    <property type="entry name" value="PHOSPHOGLYCEROL TRANSFERASE I"/>
    <property type="match status" value="1"/>
</dbReference>
<name>R1F5R7_9GAMM</name>
<evidence type="ECO:0000259" key="7">
    <source>
        <dbReference type="Pfam" id="PF00884"/>
    </source>
</evidence>
<evidence type="ECO:0000256" key="5">
    <source>
        <dbReference type="ARBA" id="ARBA00023136"/>
    </source>
</evidence>
<keyword evidence="9" id="KW-1185">Reference proteome</keyword>
<keyword evidence="3 6" id="KW-0812">Transmembrane</keyword>
<feature type="transmembrane region" description="Helical" evidence="6">
    <location>
        <begin position="145"/>
        <end position="163"/>
    </location>
</feature>
<evidence type="ECO:0000313" key="9">
    <source>
        <dbReference type="Proteomes" id="UP000013526"/>
    </source>
</evidence>
<dbReference type="InterPro" id="IPR017850">
    <property type="entry name" value="Alkaline_phosphatase_core_sf"/>
</dbReference>
<evidence type="ECO:0000313" key="8">
    <source>
        <dbReference type="EMBL" id="EOD55117.1"/>
    </source>
</evidence>
<comment type="subcellular location">
    <subcellularLocation>
        <location evidence="1">Cell membrane</location>
        <topology evidence="1">Multi-pass membrane protein</topology>
    </subcellularLocation>
</comment>
<dbReference type="GO" id="GO:0005886">
    <property type="term" value="C:plasma membrane"/>
    <property type="evidence" value="ECO:0007669"/>
    <property type="project" value="UniProtKB-SubCell"/>
</dbReference>
<feature type="transmembrane region" description="Helical" evidence="6">
    <location>
        <begin position="90"/>
        <end position="113"/>
    </location>
</feature>
<gene>
    <name evidence="8" type="ORF">G113_10644</name>
</gene>
<sequence>MYQTRLRTLLLTLGYQLIWLVLILMTARYLMLSHFVESGQLQSRADDVQRMWLTGLRYDLRIAGMALSPFALAGLLLAAGERSWQGVQTWAPRLLGVIAFLIGAVAIGNYYYYQTYHTHIDVFAFGLMEDDTQAVLGNMWQDYPIIQSTLVALLLGWLSARWAGRTLAHRDRKPWPLAAFIVYLLVALTLLFVISRGSIGTFPLRRGNAQVSDLLSLNKLTPNGFMAIDWAIKDREEDIAFNPVSHAEGETLLAEVGLDSLMARTPHNPWLAEHKPNVVMALMESFGSNMLAFDEPGKNDLLGSLRPHFKEDFVFKRFLSEDNGTAPSLAALFFHSPAQNISHSSAQHQTLSGTPFALYKQAGYKLIFISPGNMMWRNLVNYLPVQGVDEVYDQNALMKRYPQAAKEITAWGVPDDYAYRLAQTLLEEANQPLFISILTITNHPPYETPARYQPQPIATTAAVMAHAEDGTIEQTNILKTYQFAADALGRFVTAVKGSPLGEKTLIAASGDHQMRRLRAFYPREQVLDRAVPFYLYVPKPILAHSPWRFDPLRVGSHKDIFPTLYNFSLSDTPYQTLAGRNMLAPVDDPSRAFGYNVTLWLDDKGAYPMSGKPTFYPWQDEQHLTVSEQGEPVDKAQQQRQQALPELLRWQLNSRVKGFLDPEPDGQNSQ</sequence>
<dbReference type="CDD" id="cd16015">
    <property type="entry name" value="LTA_synthase"/>
    <property type="match status" value="1"/>
</dbReference>
<feature type="transmembrane region" description="Helical" evidence="6">
    <location>
        <begin position="175"/>
        <end position="194"/>
    </location>
</feature>
<feature type="transmembrane region" description="Helical" evidence="6">
    <location>
        <begin position="9"/>
        <end position="31"/>
    </location>
</feature>
<evidence type="ECO:0000256" key="1">
    <source>
        <dbReference type="ARBA" id="ARBA00004651"/>
    </source>
</evidence>
<keyword evidence="4 6" id="KW-1133">Transmembrane helix</keyword>
<evidence type="ECO:0000256" key="3">
    <source>
        <dbReference type="ARBA" id="ARBA00022692"/>
    </source>
</evidence>
<organism evidence="8 9">
    <name type="scientific">Aeromonas molluscorum 848</name>
    <dbReference type="NCBI Taxonomy" id="1268236"/>
    <lineage>
        <taxon>Bacteria</taxon>
        <taxon>Pseudomonadati</taxon>
        <taxon>Pseudomonadota</taxon>
        <taxon>Gammaproteobacteria</taxon>
        <taxon>Aeromonadales</taxon>
        <taxon>Aeromonadaceae</taxon>
        <taxon>Aeromonas</taxon>
    </lineage>
</organism>
<dbReference type="InterPro" id="IPR000917">
    <property type="entry name" value="Sulfatase_N"/>
</dbReference>
<dbReference type="Pfam" id="PF00884">
    <property type="entry name" value="Sulfatase"/>
    <property type="match status" value="1"/>
</dbReference>